<evidence type="ECO:0000313" key="1">
    <source>
        <dbReference type="EMBL" id="MCT2582319.1"/>
    </source>
</evidence>
<comment type="caution">
    <text evidence="1">The sequence shown here is derived from an EMBL/GenBank/DDBJ whole genome shotgun (WGS) entry which is preliminary data.</text>
</comment>
<protein>
    <submittedName>
        <fullName evidence="1">DUF2267 domain-containing protein</fullName>
    </submittedName>
</protein>
<dbReference type="Proteomes" id="UP001156441">
    <property type="component" value="Unassembled WGS sequence"/>
</dbReference>
<dbReference type="Pfam" id="PF10025">
    <property type="entry name" value="DUF2267"/>
    <property type="match status" value="1"/>
</dbReference>
<dbReference type="EMBL" id="JAFFZE010000004">
    <property type="protein sequence ID" value="MCT2582319.1"/>
    <property type="molecule type" value="Genomic_DNA"/>
</dbReference>
<name>A0ABT2J405_9PSEU</name>
<reference evidence="1 2" key="1">
    <citation type="submission" date="2021-02" db="EMBL/GenBank/DDBJ databases">
        <title>Actinophytocola xerophila sp. nov., isolated from soil of cotton cropping field.</title>
        <authorList>
            <person name="Huang R."/>
            <person name="Chen X."/>
            <person name="Ge X."/>
            <person name="Liu W."/>
        </authorList>
    </citation>
    <scope>NUCLEOTIDE SEQUENCE [LARGE SCALE GENOMIC DNA]</scope>
    <source>
        <strain evidence="1 2">S1-96</strain>
    </source>
</reference>
<gene>
    <name evidence="1" type="ORF">JT362_04170</name>
</gene>
<accession>A0ABT2J405</accession>
<dbReference type="InterPro" id="IPR018727">
    <property type="entry name" value="DUF2267"/>
</dbReference>
<keyword evidence="2" id="KW-1185">Reference proteome</keyword>
<proteinExistence type="predicted"/>
<evidence type="ECO:0000313" key="2">
    <source>
        <dbReference type="Proteomes" id="UP001156441"/>
    </source>
</evidence>
<dbReference type="Gene3D" id="1.10.490.110">
    <property type="entry name" value="Uncharacterized conserved protein DUF2267"/>
    <property type="match status" value="1"/>
</dbReference>
<sequence length="136" mass="14780">MQHDEFMGLVQDRAKLPSRGDAEAATRATLETLGERIPEMLAGNLAGQLPEEIGEHLRRTVTMGGAGSGERFDRDEFIARVAQRDRTDEPAATYRARVVFEVLREATTGGVVDKVRGSLPDDLRSLVDAGSSGQLD</sequence>
<organism evidence="1 2">
    <name type="scientific">Actinophytocola gossypii</name>
    <dbReference type="NCBI Taxonomy" id="2812003"/>
    <lineage>
        <taxon>Bacteria</taxon>
        <taxon>Bacillati</taxon>
        <taxon>Actinomycetota</taxon>
        <taxon>Actinomycetes</taxon>
        <taxon>Pseudonocardiales</taxon>
        <taxon>Pseudonocardiaceae</taxon>
    </lineage>
</organism>
<dbReference type="InterPro" id="IPR038282">
    <property type="entry name" value="DUF2267_sf"/>
</dbReference>
<dbReference type="RefSeq" id="WP_260189666.1">
    <property type="nucleotide sequence ID" value="NZ_JAFFZE010000004.1"/>
</dbReference>